<evidence type="ECO:0000256" key="1">
    <source>
        <dbReference type="SAM" id="SignalP"/>
    </source>
</evidence>
<keyword evidence="3" id="KW-1185">Reference proteome</keyword>
<name>A0A8T0BU77_SILME</name>
<protein>
    <submittedName>
        <fullName evidence="2">Uncharacterized protein</fullName>
    </submittedName>
</protein>
<gene>
    <name evidence="2" type="ORF">HF521_009541</name>
</gene>
<comment type="caution">
    <text evidence="2">The sequence shown here is derived from an EMBL/GenBank/DDBJ whole genome shotgun (WGS) entry which is preliminary data.</text>
</comment>
<feature type="signal peptide" evidence="1">
    <location>
        <begin position="1"/>
        <end position="21"/>
    </location>
</feature>
<dbReference type="EMBL" id="JABFDY010000002">
    <property type="protein sequence ID" value="KAF7710669.1"/>
    <property type="molecule type" value="Genomic_DNA"/>
</dbReference>
<organism evidence="2 3">
    <name type="scientific">Silurus meridionalis</name>
    <name type="common">Southern catfish</name>
    <name type="synonym">Silurus soldatovi meridionalis</name>
    <dbReference type="NCBI Taxonomy" id="175797"/>
    <lineage>
        <taxon>Eukaryota</taxon>
        <taxon>Metazoa</taxon>
        <taxon>Chordata</taxon>
        <taxon>Craniata</taxon>
        <taxon>Vertebrata</taxon>
        <taxon>Euteleostomi</taxon>
        <taxon>Actinopterygii</taxon>
        <taxon>Neopterygii</taxon>
        <taxon>Teleostei</taxon>
        <taxon>Ostariophysi</taxon>
        <taxon>Siluriformes</taxon>
        <taxon>Siluridae</taxon>
        <taxon>Silurus</taxon>
    </lineage>
</organism>
<dbReference type="OrthoDB" id="8753652at2759"/>
<sequence length="92" mass="10546">MKVWFLLFLLLPLCLTTGVAAQFKIECYGEDFLMVRNMVLHCSSKVQQACYTRSSGEKGCIRTEFCKRPGWTCCNTKLCNDKPRESKPDIKS</sequence>
<keyword evidence="1" id="KW-0732">Signal</keyword>
<evidence type="ECO:0000313" key="3">
    <source>
        <dbReference type="Proteomes" id="UP000606274"/>
    </source>
</evidence>
<accession>A0A8T0BU77</accession>
<feature type="chain" id="PRO_5035768711" evidence="1">
    <location>
        <begin position="22"/>
        <end position="92"/>
    </location>
</feature>
<reference evidence="2" key="1">
    <citation type="submission" date="2020-08" db="EMBL/GenBank/DDBJ databases">
        <title>Chromosome-level assembly of Southern catfish (Silurus meridionalis) provides insights into visual adaptation to the nocturnal and benthic lifestyles.</title>
        <authorList>
            <person name="Zhang Y."/>
            <person name="Wang D."/>
            <person name="Peng Z."/>
        </authorList>
    </citation>
    <scope>NUCLEOTIDE SEQUENCE</scope>
    <source>
        <strain evidence="2">SWU-2019-XX</strain>
        <tissue evidence="2">Muscle</tissue>
    </source>
</reference>
<evidence type="ECO:0000313" key="2">
    <source>
        <dbReference type="EMBL" id="KAF7710669.1"/>
    </source>
</evidence>
<dbReference type="AlphaFoldDB" id="A0A8T0BU77"/>
<dbReference type="Proteomes" id="UP000606274">
    <property type="component" value="Unassembled WGS sequence"/>
</dbReference>
<proteinExistence type="predicted"/>